<name>A0AAW1YSD1_RUBAR</name>
<dbReference type="InterPro" id="IPR013320">
    <property type="entry name" value="ConA-like_dom_sf"/>
</dbReference>
<dbReference type="InterPro" id="IPR037353">
    <property type="entry name" value="ASH2"/>
</dbReference>
<comment type="caution">
    <text evidence="1">The sequence shown here is derived from an EMBL/GenBank/DDBJ whole genome shotgun (WGS) entry which is preliminary data.</text>
</comment>
<dbReference type="GO" id="GO:0000976">
    <property type="term" value="F:transcription cis-regulatory region binding"/>
    <property type="evidence" value="ECO:0007669"/>
    <property type="project" value="TreeGrafter"/>
</dbReference>
<accession>A0AAW1YSD1</accession>
<protein>
    <submittedName>
        <fullName evidence="1">Uncharacterized protein</fullName>
    </submittedName>
</protein>
<dbReference type="Proteomes" id="UP001457282">
    <property type="component" value="Unassembled WGS sequence"/>
</dbReference>
<reference evidence="1 2" key="1">
    <citation type="journal article" date="2023" name="G3 (Bethesda)">
        <title>A chromosome-length genome assembly and annotation of blackberry (Rubus argutus, cv. 'Hillquist').</title>
        <authorList>
            <person name="Bruna T."/>
            <person name="Aryal R."/>
            <person name="Dudchenko O."/>
            <person name="Sargent D.J."/>
            <person name="Mead D."/>
            <person name="Buti M."/>
            <person name="Cavallini A."/>
            <person name="Hytonen T."/>
            <person name="Andres J."/>
            <person name="Pham M."/>
            <person name="Weisz D."/>
            <person name="Mascagni F."/>
            <person name="Usai G."/>
            <person name="Natali L."/>
            <person name="Bassil N."/>
            <person name="Fernandez G.E."/>
            <person name="Lomsadze A."/>
            <person name="Armour M."/>
            <person name="Olukolu B."/>
            <person name="Poorten T."/>
            <person name="Britton C."/>
            <person name="Davik J."/>
            <person name="Ashrafi H."/>
            <person name="Aiden E.L."/>
            <person name="Borodovsky M."/>
            <person name="Worthington M."/>
        </authorList>
    </citation>
    <scope>NUCLEOTIDE SEQUENCE [LARGE SCALE GENOMIC DNA]</scope>
    <source>
        <strain evidence="1">PI 553951</strain>
    </source>
</reference>
<proteinExistence type="predicted"/>
<evidence type="ECO:0000313" key="1">
    <source>
        <dbReference type="EMBL" id="KAK9951631.1"/>
    </source>
</evidence>
<sequence length="258" mass="28833">MSAGSTKGHRMVRATRGVVEGAWYFEIRVVNLGETGHTRLGWSTEKGDLQAPVGYDGTVSGTGTLMGVRFYYMRSKQGIQNLGIGKFVNEEFGVMNMRIESAEMGLSELYEYILFVGGSFDKGGSWRSLGFVEPLCHVVECAPQALVNGRIHWPAHGADHYFIVGFDLVSELILKMDMPDIVEINDGSELRLSISRDGKSIALFDRFYSRIDFGNSYVDVWEMSVQVTQQLVTFDENTCFRESCAPFPFQAFVLGRIS</sequence>
<dbReference type="AlphaFoldDB" id="A0AAW1YSD1"/>
<organism evidence="1 2">
    <name type="scientific">Rubus argutus</name>
    <name type="common">Southern blackberry</name>
    <dbReference type="NCBI Taxonomy" id="59490"/>
    <lineage>
        <taxon>Eukaryota</taxon>
        <taxon>Viridiplantae</taxon>
        <taxon>Streptophyta</taxon>
        <taxon>Embryophyta</taxon>
        <taxon>Tracheophyta</taxon>
        <taxon>Spermatophyta</taxon>
        <taxon>Magnoliopsida</taxon>
        <taxon>eudicotyledons</taxon>
        <taxon>Gunneridae</taxon>
        <taxon>Pentapetalae</taxon>
        <taxon>rosids</taxon>
        <taxon>fabids</taxon>
        <taxon>Rosales</taxon>
        <taxon>Rosaceae</taxon>
        <taxon>Rosoideae</taxon>
        <taxon>Rosoideae incertae sedis</taxon>
        <taxon>Rubus</taxon>
    </lineage>
</organism>
<dbReference type="EMBL" id="JBEDUW010000001">
    <property type="protein sequence ID" value="KAK9951631.1"/>
    <property type="molecule type" value="Genomic_DNA"/>
</dbReference>
<gene>
    <name evidence="1" type="ORF">M0R45_007069</name>
</gene>
<keyword evidence="2" id="KW-1185">Reference proteome</keyword>
<dbReference type="PANTHER" id="PTHR10598:SF0">
    <property type="entry name" value="SET1_ASH2 HISTONE METHYLTRANSFERASE COMPLEX SUBUNIT ASH2"/>
    <property type="match status" value="1"/>
</dbReference>
<dbReference type="InterPro" id="IPR043136">
    <property type="entry name" value="B30.2/SPRY_sf"/>
</dbReference>
<dbReference type="SUPFAM" id="SSF49899">
    <property type="entry name" value="Concanavalin A-like lectins/glucanases"/>
    <property type="match status" value="1"/>
</dbReference>
<dbReference type="PANTHER" id="PTHR10598">
    <property type="entry name" value="SET1/ASH2 HISTONE METHYLTRANSFERASE COMPLEX SUBUNIT ASH2"/>
    <property type="match status" value="1"/>
</dbReference>
<dbReference type="Gene3D" id="2.60.120.920">
    <property type="match status" value="1"/>
</dbReference>
<evidence type="ECO:0000313" key="2">
    <source>
        <dbReference type="Proteomes" id="UP001457282"/>
    </source>
</evidence>
<dbReference type="GO" id="GO:0048188">
    <property type="term" value="C:Set1C/COMPASS complex"/>
    <property type="evidence" value="ECO:0007669"/>
    <property type="project" value="InterPro"/>
</dbReference>